<dbReference type="Proteomes" id="UP000815677">
    <property type="component" value="Unassembled WGS sequence"/>
</dbReference>
<proteinExistence type="predicted"/>
<dbReference type="Gene3D" id="3.30.420.40">
    <property type="match status" value="1"/>
</dbReference>
<protein>
    <recommendedName>
        <fullName evidence="3">Hsp70 family chaperone</fullName>
    </recommendedName>
</protein>
<accession>A0ABQ0LLG0</accession>
<dbReference type="PANTHER" id="PTHR14187:SF5">
    <property type="entry name" value="HEAT SHOCK 70 KDA PROTEIN 12A"/>
    <property type="match status" value="1"/>
</dbReference>
<dbReference type="InterPro" id="IPR043129">
    <property type="entry name" value="ATPase_NBD"/>
</dbReference>
<sequence length="606" mass="68781">MPPERKLRRRRGLKETSRKEERTLVVAIDIGTTFSAASFAVFTPGSKKSTQFYEVLRWPKQEIGDAKIPSVVFYDEDGAPQAVGAATEDENLRIQAQENEWTSAQWWKLKLGPKHLSRGKLPAHIPALPDSVSVEEIYADFLAYIKSNLRAYFTETRPNGSETWDALFPSMTVVLSTPNGWEGAQQQIMREATITAELVDSAGGSRVQFVTEAEAAIHYVSKENADEEWLSIGQQLILCDAGGGTVDITGYKVVGLKPRLQLAESVAPQCLFAGAVFINSAAETYFREHLRDTEWDDDEKIRRIVDRFDRTDKKKFGPDDEYIYVVLSRESKTTIPRLGITRGRLKVCRVTMASFFEHSVTKTIEGITSIYETGGRAAKNIILVGGLAESSYFYSKIQDWSKRRRLSLTRPKGSLGKAVPHGAIHWHLDCIVQSRIIKLQFGTNVQVRFDASNPVHQRFRQYKFSDVDGANYLEDVWQPIAKKDLKTTPQREFEVEFLVVVREDETQLEREEVIYVYRDGATAPTFIREPGRFKEDPNFEPICKVRANLQDCFDNTPAKRIQRTGNFVKTLKFNICLRMGGTELSARIKWRQNGRIVHGPATIAYF</sequence>
<dbReference type="EMBL" id="DF847480">
    <property type="protein sequence ID" value="GAT51910.1"/>
    <property type="molecule type" value="Genomic_DNA"/>
</dbReference>
<organism evidence="1 2">
    <name type="scientific">Mycena chlorophos</name>
    <name type="common">Agaric fungus</name>
    <name type="synonym">Agaricus chlorophos</name>
    <dbReference type="NCBI Taxonomy" id="658473"/>
    <lineage>
        <taxon>Eukaryota</taxon>
        <taxon>Fungi</taxon>
        <taxon>Dikarya</taxon>
        <taxon>Basidiomycota</taxon>
        <taxon>Agaricomycotina</taxon>
        <taxon>Agaricomycetes</taxon>
        <taxon>Agaricomycetidae</taxon>
        <taxon>Agaricales</taxon>
        <taxon>Marasmiineae</taxon>
        <taxon>Mycenaceae</taxon>
        <taxon>Mycena</taxon>
    </lineage>
</organism>
<evidence type="ECO:0008006" key="3">
    <source>
        <dbReference type="Google" id="ProtNLM"/>
    </source>
</evidence>
<evidence type="ECO:0000313" key="1">
    <source>
        <dbReference type="EMBL" id="GAT51910.1"/>
    </source>
</evidence>
<reference evidence="1" key="1">
    <citation type="submission" date="2014-09" db="EMBL/GenBank/DDBJ databases">
        <title>Genome sequence of the luminous mushroom Mycena chlorophos for searching fungal bioluminescence genes.</title>
        <authorList>
            <person name="Tanaka Y."/>
            <person name="Kasuga D."/>
            <person name="Oba Y."/>
            <person name="Hase S."/>
            <person name="Sato K."/>
            <person name="Oba Y."/>
            <person name="Sakakibara Y."/>
        </authorList>
    </citation>
    <scope>NUCLEOTIDE SEQUENCE</scope>
</reference>
<name>A0ABQ0LLG0_MYCCL</name>
<evidence type="ECO:0000313" key="2">
    <source>
        <dbReference type="Proteomes" id="UP000815677"/>
    </source>
</evidence>
<dbReference type="CDD" id="cd10170">
    <property type="entry name" value="ASKHA_NBD_HSP70"/>
    <property type="match status" value="1"/>
</dbReference>
<keyword evidence="2" id="KW-1185">Reference proteome</keyword>
<dbReference type="PANTHER" id="PTHR14187">
    <property type="entry name" value="ALPHA KINASE/ELONGATION FACTOR 2 KINASE"/>
    <property type="match status" value="1"/>
</dbReference>
<gene>
    <name evidence="1" type="ORF">MCHLO_09010</name>
</gene>
<dbReference type="SUPFAM" id="SSF53067">
    <property type="entry name" value="Actin-like ATPase domain"/>
    <property type="match status" value="2"/>
</dbReference>